<reference evidence="19" key="1">
    <citation type="journal article" date="2020" name="Stud. Mycol.">
        <title>101 Dothideomycetes genomes: a test case for predicting lifestyles and emergence of pathogens.</title>
        <authorList>
            <person name="Haridas S."/>
            <person name="Albert R."/>
            <person name="Binder M."/>
            <person name="Bloem J."/>
            <person name="Labutti K."/>
            <person name="Salamov A."/>
            <person name="Andreopoulos B."/>
            <person name="Baker S."/>
            <person name="Barry K."/>
            <person name="Bills G."/>
            <person name="Bluhm B."/>
            <person name="Cannon C."/>
            <person name="Castanera R."/>
            <person name="Culley D."/>
            <person name="Daum C."/>
            <person name="Ezra D."/>
            <person name="Gonzalez J."/>
            <person name="Henrissat B."/>
            <person name="Kuo A."/>
            <person name="Liang C."/>
            <person name="Lipzen A."/>
            <person name="Lutzoni F."/>
            <person name="Magnuson J."/>
            <person name="Mondo S."/>
            <person name="Nolan M."/>
            <person name="Ohm R."/>
            <person name="Pangilinan J."/>
            <person name="Park H.-J."/>
            <person name="Ramirez L."/>
            <person name="Alfaro M."/>
            <person name="Sun H."/>
            <person name="Tritt A."/>
            <person name="Yoshinaga Y."/>
            <person name="Zwiers L.-H."/>
            <person name="Turgeon B."/>
            <person name="Goodwin S."/>
            <person name="Spatafora J."/>
            <person name="Crous P."/>
            <person name="Grigoriev I."/>
        </authorList>
    </citation>
    <scope>NUCLEOTIDE SEQUENCE</scope>
    <source>
        <strain evidence="19">CBS 121410</strain>
    </source>
</reference>
<dbReference type="FunFam" id="3.90.730.10:FF:000004">
    <property type="entry name" value="Ribonuclease T2-like"/>
    <property type="match status" value="1"/>
</dbReference>
<evidence type="ECO:0000256" key="17">
    <source>
        <dbReference type="RuleBase" id="RU004328"/>
    </source>
</evidence>
<evidence type="ECO:0000256" key="5">
    <source>
        <dbReference type="ARBA" id="ARBA00022490"/>
    </source>
</evidence>
<evidence type="ECO:0000256" key="15">
    <source>
        <dbReference type="ARBA" id="ARBA00071169"/>
    </source>
</evidence>
<dbReference type="OrthoDB" id="435754at2759"/>
<dbReference type="InterPro" id="IPR057328">
    <property type="entry name" value="RNaseT2L_C"/>
</dbReference>
<dbReference type="InterPro" id="IPR018188">
    <property type="entry name" value="RNase_T2_His_AS_1"/>
</dbReference>
<dbReference type="InterPro" id="IPR036430">
    <property type="entry name" value="RNase_T2-like_sf"/>
</dbReference>
<keyword evidence="6" id="KW-0926">Vacuole</keyword>
<evidence type="ECO:0000256" key="12">
    <source>
        <dbReference type="ARBA" id="ARBA00023180"/>
    </source>
</evidence>
<evidence type="ECO:0000256" key="1">
    <source>
        <dbReference type="ARBA" id="ARBA00004410"/>
    </source>
</evidence>
<evidence type="ECO:0000256" key="6">
    <source>
        <dbReference type="ARBA" id="ARBA00022554"/>
    </source>
</evidence>
<keyword evidence="8" id="KW-0732">Signal</keyword>
<comment type="caution">
    <text evidence="19">The sequence shown here is derived from an EMBL/GenBank/DDBJ whole genome shotgun (WGS) entry which is preliminary data.</text>
</comment>
<keyword evidence="20" id="KW-1185">Reference proteome</keyword>
<comment type="similarity">
    <text evidence="3 17">Belongs to the RNase T2 family.</text>
</comment>
<evidence type="ECO:0000256" key="7">
    <source>
        <dbReference type="ARBA" id="ARBA00022722"/>
    </source>
</evidence>
<dbReference type="InterPro" id="IPR033697">
    <property type="entry name" value="Ribonuclease_T2_eukaryotic"/>
</dbReference>
<sequence>MTSSVPSLRQLSKFALTGAQVLLGSGDVAQAGDPVSCTNTQLSCQNTSAVADLCCFAYPGGMLLQTQFWDTDPTTGPTDSWTIHGLWPDHCDGTYDASCDPSRAYSDISGILTDFGYDDTLSYMETYWKNNDGTDEYLWEHEWSKHGTCINTLDTDCFTDYEAKQEVPVFFNRTVELFKTLPTYEWLEAAGITPSSSKTYQASAIQSALSSQHGNTVYLGCSDGELSQVYYYFNVKGSVATGEFVSAEPDGGDSSTCSGAVSYLPKSGGSSTSTTATATKTSATATATSTGTFSGKGYLNVVVDGSTDGCIISKGTWYTTGTCATFTAADSGDGFTLSSSKGDCAVSDGEFTCGSSVRDATVFTALDGDLAYDGSTAWYADSVPSGSTQATVYSEEKSTEFVITWGSK</sequence>
<keyword evidence="7" id="KW-0540">Nuclease</keyword>
<dbReference type="GO" id="GO:0033897">
    <property type="term" value="F:ribonuclease T2 activity"/>
    <property type="evidence" value="ECO:0007669"/>
    <property type="project" value="UniProtKB-EC"/>
</dbReference>
<dbReference type="InterPro" id="IPR001568">
    <property type="entry name" value="RNase_T2-like"/>
</dbReference>
<evidence type="ECO:0000256" key="9">
    <source>
        <dbReference type="ARBA" id="ARBA00022759"/>
    </source>
</evidence>
<dbReference type="Pfam" id="PF00445">
    <property type="entry name" value="Ribonuclease_T2"/>
    <property type="match status" value="1"/>
</dbReference>
<proteinExistence type="inferred from homology"/>
<gene>
    <name evidence="19" type="ORF">K490DRAFT_66837</name>
</gene>
<dbReference type="GO" id="GO:0005775">
    <property type="term" value="C:vacuolar lumen"/>
    <property type="evidence" value="ECO:0007669"/>
    <property type="project" value="UniProtKB-SubCell"/>
</dbReference>
<feature type="active site" evidence="16">
    <location>
        <position position="142"/>
    </location>
</feature>
<evidence type="ECO:0000256" key="13">
    <source>
        <dbReference type="ARBA" id="ARBA00023239"/>
    </source>
</evidence>
<protein>
    <recommendedName>
        <fullName evidence="15">Ribonuclease T2-like</fullName>
        <ecNumber evidence="4">4.6.1.19</ecNumber>
    </recommendedName>
</protein>
<dbReference type="SUPFAM" id="SSF55895">
    <property type="entry name" value="Ribonuclease Rh-like"/>
    <property type="match status" value="1"/>
</dbReference>
<keyword evidence="5" id="KW-0963">Cytoplasm</keyword>
<dbReference type="PANTHER" id="PTHR11240:SF79">
    <property type="entry name" value="RIBONUCLEASE T2"/>
    <property type="match status" value="1"/>
</dbReference>
<accession>A0A9P4HSX7</accession>
<evidence type="ECO:0000259" key="18">
    <source>
        <dbReference type="Pfam" id="PF25488"/>
    </source>
</evidence>
<dbReference type="Gene3D" id="3.90.730.10">
    <property type="entry name" value="Ribonuclease T2-like"/>
    <property type="match status" value="1"/>
</dbReference>
<dbReference type="GO" id="GO:0016787">
    <property type="term" value="F:hydrolase activity"/>
    <property type="evidence" value="ECO:0007669"/>
    <property type="project" value="UniProtKB-KW"/>
</dbReference>
<dbReference type="PROSITE" id="PS00530">
    <property type="entry name" value="RNASE_T2_1"/>
    <property type="match status" value="1"/>
</dbReference>
<comment type="function">
    <text evidence="14">Rnase which modulates cell survival under stress conditions. Released from the vacuole to the cytoplasm during stress to promote tRNA and rRNA cleavage and to activate separately a downstream pathway that promotes cell death. Involved in cell size, vacuolar morphology and growth at high temperatures and high salt concentration.</text>
</comment>
<evidence type="ECO:0000256" key="8">
    <source>
        <dbReference type="ARBA" id="ARBA00022729"/>
    </source>
</evidence>
<dbReference type="GO" id="GO:0005576">
    <property type="term" value="C:extracellular region"/>
    <property type="evidence" value="ECO:0007669"/>
    <property type="project" value="TreeGrafter"/>
</dbReference>
<feature type="domain" description="RNase T2-like C-terminal" evidence="18">
    <location>
        <begin position="292"/>
        <end position="405"/>
    </location>
</feature>
<evidence type="ECO:0000256" key="4">
    <source>
        <dbReference type="ARBA" id="ARBA00012571"/>
    </source>
</evidence>
<dbReference type="AlphaFoldDB" id="A0A9P4HSX7"/>
<evidence type="ECO:0000256" key="3">
    <source>
        <dbReference type="ARBA" id="ARBA00007469"/>
    </source>
</evidence>
<keyword evidence="12" id="KW-0325">Glycoprotein</keyword>
<dbReference type="GO" id="GO:0006401">
    <property type="term" value="P:RNA catabolic process"/>
    <property type="evidence" value="ECO:0007669"/>
    <property type="project" value="TreeGrafter"/>
</dbReference>
<dbReference type="Proteomes" id="UP000799776">
    <property type="component" value="Unassembled WGS sequence"/>
</dbReference>
<keyword evidence="13" id="KW-0456">Lyase</keyword>
<keyword evidence="11" id="KW-1015">Disulfide bond</keyword>
<dbReference type="EMBL" id="ML978725">
    <property type="protein sequence ID" value="KAF2086287.1"/>
    <property type="molecule type" value="Genomic_DNA"/>
</dbReference>
<comment type="subcellular location">
    <subcellularLocation>
        <location evidence="2">Cytoplasm</location>
    </subcellularLocation>
    <subcellularLocation>
        <location evidence="1">Vacuole lumen</location>
    </subcellularLocation>
</comment>
<feature type="active site" evidence="16">
    <location>
        <position position="146"/>
    </location>
</feature>
<dbReference type="EC" id="4.6.1.19" evidence="4"/>
<feature type="active site" evidence="16">
    <location>
        <position position="84"/>
    </location>
</feature>
<dbReference type="GO" id="GO:0003723">
    <property type="term" value="F:RNA binding"/>
    <property type="evidence" value="ECO:0007669"/>
    <property type="project" value="InterPro"/>
</dbReference>
<evidence type="ECO:0000256" key="10">
    <source>
        <dbReference type="ARBA" id="ARBA00022801"/>
    </source>
</evidence>
<evidence type="ECO:0000256" key="2">
    <source>
        <dbReference type="ARBA" id="ARBA00004496"/>
    </source>
</evidence>
<dbReference type="CDD" id="cd01061">
    <property type="entry name" value="RNase_T2_euk"/>
    <property type="match status" value="1"/>
</dbReference>
<dbReference type="Pfam" id="PF25488">
    <property type="entry name" value="RNaseT2L_C"/>
    <property type="match status" value="1"/>
</dbReference>
<dbReference type="InterPro" id="IPR033130">
    <property type="entry name" value="RNase_T2_His_AS_2"/>
</dbReference>
<organism evidence="19 20">
    <name type="scientific">Saccharata proteae CBS 121410</name>
    <dbReference type="NCBI Taxonomy" id="1314787"/>
    <lineage>
        <taxon>Eukaryota</taxon>
        <taxon>Fungi</taxon>
        <taxon>Dikarya</taxon>
        <taxon>Ascomycota</taxon>
        <taxon>Pezizomycotina</taxon>
        <taxon>Dothideomycetes</taxon>
        <taxon>Dothideomycetes incertae sedis</taxon>
        <taxon>Botryosphaeriales</taxon>
        <taxon>Saccharataceae</taxon>
        <taxon>Saccharata</taxon>
    </lineage>
</organism>
<evidence type="ECO:0000256" key="14">
    <source>
        <dbReference type="ARBA" id="ARBA00025494"/>
    </source>
</evidence>
<evidence type="ECO:0000256" key="11">
    <source>
        <dbReference type="ARBA" id="ARBA00023157"/>
    </source>
</evidence>
<evidence type="ECO:0000313" key="20">
    <source>
        <dbReference type="Proteomes" id="UP000799776"/>
    </source>
</evidence>
<evidence type="ECO:0000313" key="19">
    <source>
        <dbReference type="EMBL" id="KAF2086287.1"/>
    </source>
</evidence>
<dbReference type="PROSITE" id="PS00531">
    <property type="entry name" value="RNASE_T2_2"/>
    <property type="match status" value="1"/>
</dbReference>
<evidence type="ECO:0000256" key="16">
    <source>
        <dbReference type="PIRSR" id="PIRSR633697-1"/>
    </source>
</evidence>
<keyword evidence="10" id="KW-0378">Hydrolase</keyword>
<keyword evidence="9" id="KW-0255">Endonuclease</keyword>
<dbReference type="PANTHER" id="PTHR11240">
    <property type="entry name" value="RIBONUCLEASE T2"/>
    <property type="match status" value="1"/>
</dbReference>
<name>A0A9P4HSX7_9PEZI</name>